<dbReference type="EMBL" id="CM055095">
    <property type="protein sequence ID" value="KAJ7557864.1"/>
    <property type="molecule type" value="Genomic_DNA"/>
</dbReference>
<protein>
    <submittedName>
        <fullName evidence="1">Uncharacterized protein</fullName>
    </submittedName>
</protein>
<name>A0ACC2DU81_DIPCM</name>
<comment type="caution">
    <text evidence="1">The sequence shown here is derived from an EMBL/GenBank/DDBJ whole genome shotgun (WGS) entry which is preliminary data.</text>
</comment>
<keyword evidence="2" id="KW-1185">Reference proteome</keyword>
<proteinExistence type="predicted"/>
<organism evidence="1 2">
    <name type="scientific">Diphasiastrum complanatum</name>
    <name type="common">Issler's clubmoss</name>
    <name type="synonym">Lycopodium complanatum</name>
    <dbReference type="NCBI Taxonomy" id="34168"/>
    <lineage>
        <taxon>Eukaryota</taxon>
        <taxon>Viridiplantae</taxon>
        <taxon>Streptophyta</taxon>
        <taxon>Embryophyta</taxon>
        <taxon>Tracheophyta</taxon>
        <taxon>Lycopodiopsida</taxon>
        <taxon>Lycopodiales</taxon>
        <taxon>Lycopodiaceae</taxon>
        <taxon>Lycopodioideae</taxon>
        <taxon>Diphasiastrum</taxon>
    </lineage>
</organism>
<dbReference type="Proteomes" id="UP001162992">
    <property type="component" value="Chromosome 4"/>
</dbReference>
<evidence type="ECO:0000313" key="2">
    <source>
        <dbReference type="Proteomes" id="UP001162992"/>
    </source>
</evidence>
<evidence type="ECO:0000313" key="1">
    <source>
        <dbReference type="EMBL" id="KAJ7557864.1"/>
    </source>
</evidence>
<reference evidence="2" key="1">
    <citation type="journal article" date="2024" name="Proc. Natl. Acad. Sci. U.S.A.">
        <title>Extraordinary preservation of gene collinearity over three hundred million years revealed in homosporous lycophytes.</title>
        <authorList>
            <person name="Li C."/>
            <person name="Wickell D."/>
            <person name="Kuo L.Y."/>
            <person name="Chen X."/>
            <person name="Nie B."/>
            <person name="Liao X."/>
            <person name="Peng D."/>
            <person name="Ji J."/>
            <person name="Jenkins J."/>
            <person name="Williams M."/>
            <person name="Shu S."/>
            <person name="Plott C."/>
            <person name="Barry K."/>
            <person name="Rajasekar S."/>
            <person name="Grimwood J."/>
            <person name="Han X."/>
            <person name="Sun S."/>
            <person name="Hou Z."/>
            <person name="He W."/>
            <person name="Dai G."/>
            <person name="Sun C."/>
            <person name="Schmutz J."/>
            <person name="Leebens-Mack J.H."/>
            <person name="Li F.W."/>
            <person name="Wang L."/>
        </authorList>
    </citation>
    <scope>NUCLEOTIDE SEQUENCE [LARGE SCALE GENOMIC DNA]</scope>
    <source>
        <strain evidence="2">cv. PW_Plant_1</strain>
    </source>
</reference>
<gene>
    <name evidence="1" type="ORF">O6H91_04G013000</name>
</gene>
<accession>A0ACC2DU81</accession>
<sequence length="106" mass="12507">MGYQKIITWMFVKTIKNRLEDVIRAAQFFDDTPKPPRGQQPNEQKKFFNLKGRIGKILVKHIPIPIILRKQRKTLKTIRVILIRLKLVRRTYASSAMARVTLHEIV</sequence>